<reference evidence="1" key="1">
    <citation type="submission" date="2020-07" db="EMBL/GenBank/DDBJ databases">
        <title>Multicomponent nature underlies the extraordinary mechanical properties of spider dragline silk.</title>
        <authorList>
            <person name="Kono N."/>
            <person name="Nakamura H."/>
            <person name="Mori M."/>
            <person name="Yoshida Y."/>
            <person name="Ohtoshi R."/>
            <person name="Malay A.D."/>
            <person name="Moran D.A.P."/>
            <person name="Tomita M."/>
            <person name="Numata K."/>
            <person name="Arakawa K."/>
        </authorList>
    </citation>
    <scope>NUCLEOTIDE SEQUENCE</scope>
</reference>
<keyword evidence="2" id="KW-1185">Reference proteome</keyword>
<protein>
    <submittedName>
        <fullName evidence="1">Uncharacterized protein</fullName>
    </submittedName>
</protein>
<accession>A0A8X6LE45</accession>
<dbReference type="Proteomes" id="UP000887116">
    <property type="component" value="Unassembled WGS sequence"/>
</dbReference>
<dbReference type="OrthoDB" id="10506537at2759"/>
<evidence type="ECO:0000313" key="1">
    <source>
        <dbReference type="EMBL" id="GFR05142.1"/>
    </source>
</evidence>
<dbReference type="EMBL" id="BMAO01005980">
    <property type="protein sequence ID" value="GFR05142.1"/>
    <property type="molecule type" value="Genomic_DNA"/>
</dbReference>
<sequence length="90" mass="9973">MSALLSTCQSEERRAIVTQSASVSKGTWADAGCVFTSQSHAHEGESEWAHTRDSPKSRSQFPFIYLSRRRHLHTKDIGAVGCLPQLTLQT</sequence>
<organism evidence="1 2">
    <name type="scientific">Trichonephila clavata</name>
    <name type="common">Joro spider</name>
    <name type="synonym">Nephila clavata</name>
    <dbReference type="NCBI Taxonomy" id="2740835"/>
    <lineage>
        <taxon>Eukaryota</taxon>
        <taxon>Metazoa</taxon>
        <taxon>Ecdysozoa</taxon>
        <taxon>Arthropoda</taxon>
        <taxon>Chelicerata</taxon>
        <taxon>Arachnida</taxon>
        <taxon>Araneae</taxon>
        <taxon>Araneomorphae</taxon>
        <taxon>Entelegynae</taxon>
        <taxon>Araneoidea</taxon>
        <taxon>Nephilidae</taxon>
        <taxon>Trichonephila</taxon>
    </lineage>
</organism>
<dbReference type="AlphaFoldDB" id="A0A8X6LE45"/>
<comment type="caution">
    <text evidence="1">The sequence shown here is derived from an EMBL/GenBank/DDBJ whole genome shotgun (WGS) entry which is preliminary data.</text>
</comment>
<name>A0A8X6LE45_TRICU</name>
<evidence type="ECO:0000313" key="2">
    <source>
        <dbReference type="Proteomes" id="UP000887116"/>
    </source>
</evidence>
<proteinExistence type="predicted"/>
<gene>
    <name evidence="1" type="ORF">TNCT_186791</name>
</gene>